<dbReference type="AlphaFoldDB" id="A0A285SSN7"/>
<gene>
    <name evidence="1" type="ORF">SAMN05880501_106165</name>
</gene>
<organism evidence="1 2">
    <name type="scientific">Ureibacillus xyleni</name>
    <dbReference type="NCBI Taxonomy" id="614648"/>
    <lineage>
        <taxon>Bacteria</taxon>
        <taxon>Bacillati</taxon>
        <taxon>Bacillota</taxon>
        <taxon>Bacilli</taxon>
        <taxon>Bacillales</taxon>
        <taxon>Caryophanaceae</taxon>
        <taxon>Ureibacillus</taxon>
    </lineage>
</organism>
<name>A0A285SSN7_9BACL</name>
<sequence length="51" mass="5571">MINLRIIGHFPTLVRTKSGSKGTSQPNGAPSVAFILLSLSYHSTNILQAFW</sequence>
<accession>A0A285SSN7</accession>
<evidence type="ECO:0000313" key="2">
    <source>
        <dbReference type="Proteomes" id="UP000219636"/>
    </source>
</evidence>
<protein>
    <submittedName>
        <fullName evidence="1">Uncharacterized protein</fullName>
    </submittedName>
</protein>
<proteinExistence type="predicted"/>
<dbReference type="EMBL" id="OBMQ01000006">
    <property type="protein sequence ID" value="SOC11471.1"/>
    <property type="molecule type" value="Genomic_DNA"/>
</dbReference>
<keyword evidence="2" id="KW-1185">Reference proteome</keyword>
<evidence type="ECO:0000313" key="1">
    <source>
        <dbReference type="EMBL" id="SOC11471.1"/>
    </source>
</evidence>
<reference evidence="2" key="1">
    <citation type="submission" date="2017-08" db="EMBL/GenBank/DDBJ databases">
        <authorList>
            <person name="Varghese N."/>
            <person name="Submissions S."/>
        </authorList>
    </citation>
    <scope>NUCLEOTIDE SEQUENCE [LARGE SCALE GENOMIC DNA]</scope>
    <source>
        <strain evidence="2">JC22</strain>
    </source>
</reference>
<dbReference type="Proteomes" id="UP000219636">
    <property type="component" value="Unassembled WGS sequence"/>
</dbReference>